<dbReference type="InterPro" id="IPR016024">
    <property type="entry name" value="ARM-type_fold"/>
</dbReference>
<dbReference type="SUPFAM" id="SSF55486">
    <property type="entry name" value="Metalloproteases ('zincins'), catalytic domain"/>
    <property type="match status" value="1"/>
</dbReference>
<protein>
    <recommendedName>
        <fullName evidence="5">Aminopeptidase N</fullName>
        <ecNumber evidence="4">3.4.11.2</ecNumber>
    </recommendedName>
</protein>
<dbReference type="Gene3D" id="1.10.390.10">
    <property type="entry name" value="Neutral Protease Domain 2"/>
    <property type="match status" value="1"/>
</dbReference>
<dbReference type="PRINTS" id="PR00756">
    <property type="entry name" value="ALADIPTASE"/>
</dbReference>
<dbReference type="AlphaFoldDB" id="A0A1M6RC03"/>
<dbReference type="GO" id="GO:0005737">
    <property type="term" value="C:cytoplasm"/>
    <property type="evidence" value="ECO:0007669"/>
    <property type="project" value="TreeGrafter"/>
</dbReference>
<dbReference type="InterPro" id="IPR001930">
    <property type="entry name" value="Peptidase_M1"/>
</dbReference>
<evidence type="ECO:0000256" key="2">
    <source>
        <dbReference type="ARBA" id="ARBA00001947"/>
    </source>
</evidence>
<dbReference type="EC" id="3.4.11.2" evidence="4"/>
<proteinExistence type="inferred from homology"/>
<dbReference type="RefSeq" id="WP_084190523.1">
    <property type="nucleotide sequence ID" value="NZ_FRAA01000004.1"/>
</dbReference>
<comment type="catalytic activity">
    <reaction evidence="1">
        <text>Release of an N-terminal amino acid, Xaa-|-Yaa- from a peptide, amide or arylamide. Xaa is preferably Ala, but may be most amino acids including Pro (slow action). When a terminal hydrophobic residue is followed by a prolyl residue, the two may be released as an intact Xaa-Pro dipeptide.</text>
        <dbReference type="EC" id="3.4.11.2"/>
    </reaction>
</comment>
<keyword evidence="11" id="KW-0482">Metalloprotease</keyword>
<dbReference type="Pfam" id="PF01433">
    <property type="entry name" value="Peptidase_M1"/>
    <property type="match status" value="1"/>
</dbReference>
<dbReference type="STRING" id="156994.SAMN04488028_104111"/>
<evidence type="ECO:0000313" key="15">
    <source>
        <dbReference type="EMBL" id="SHK29966.1"/>
    </source>
</evidence>
<feature type="domain" description="Peptidase M1 membrane alanine aminopeptidase" evidence="13">
    <location>
        <begin position="280"/>
        <end position="485"/>
    </location>
</feature>
<evidence type="ECO:0000256" key="11">
    <source>
        <dbReference type="ARBA" id="ARBA00023049"/>
    </source>
</evidence>
<keyword evidence="6 15" id="KW-0031">Aminopeptidase</keyword>
<reference evidence="16" key="1">
    <citation type="submission" date="2016-11" db="EMBL/GenBank/DDBJ databases">
        <authorList>
            <person name="Varghese N."/>
            <person name="Submissions S."/>
        </authorList>
    </citation>
    <scope>NUCLEOTIDE SEQUENCE [LARGE SCALE GENOMIC DNA]</scope>
    <source>
        <strain evidence="16">DSM 26134</strain>
    </source>
</reference>
<feature type="signal peptide" evidence="12">
    <location>
        <begin position="1"/>
        <end position="22"/>
    </location>
</feature>
<dbReference type="EMBL" id="FRAA01000004">
    <property type="protein sequence ID" value="SHK29966.1"/>
    <property type="molecule type" value="Genomic_DNA"/>
</dbReference>
<evidence type="ECO:0000256" key="9">
    <source>
        <dbReference type="ARBA" id="ARBA00022801"/>
    </source>
</evidence>
<dbReference type="InterPro" id="IPR045357">
    <property type="entry name" value="Aminopeptidase_N-like_N"/>
</dbReference>
<dbReference type="GO" id="GO:0016020">
    <property type="term" value="C:membrane"/>
    <property type="evidence" value="ECO:0007669"/>
    <property type="project" value="TreeGrafter"/>
</dbReference>
<organism evidence="15 16">
    <name type="scientific">Reichenbachiella agariperforans</name>
    <dbReference type="NCBI Taxonomy" id="156994"/>
    <lineage>
        <taxon>Bacteria</taxon>
        <taxon>Pseudomonadati</taxon>
        <taxon>Bacteroidota</taxon>
        <taxon>Cytophagia</taxon>
        <taxon>Cytophagales</taxon>
        <taxon>Reichenbachiellaceae</taxon>
        <taxon>Reichenbachiella</taxon>
    </lineage>
</organism>
<name>A0A1M6RC03_REIAG</name>
<evidence type="ECO:0000259" key="13">
    <source>
        <dbReference type="Pfam" id="PF01433"/>
    </source>
</evidence>
<dbReference type="GO" id="GO:0006508">
    <property type="term" value="P:proteolysis"/>
    <property type="evidence" value="ECO:0007669"/>
    <property type="project" value="UniProtKB-KW"/>
</dbReference>
<evidence type="ECO:0000256" key="6">
    <source>
        <dbReference type="ARBA" id="ARBA00022438"/>
    </source>
</evidence>
<dbReference type="PANTHER" id="PTHR11533">
    <property type="entry name" value="PROTEASE M1 ZINC METALLOPROTEASE"/>
    <property type="match status" value="1"/>
</dbReference>
<dbReference type="InterPro" id="IPR027268">
    <property type="entry name" value="Peptidase_M4/M1_CTD_sf"/>
</dbReference>
<feature type="domain" description="Aminopeptidase N-like N-terminal" evidence="14">
    <location>
        <begin position="52"/>
        <end position="242"/>
    </location>
</feature>
<dbReference type="GO" id="GO:0016285">
    <property type="term" value="F:alanyl aminopeptidase activity"/>
    <property type="evidence" value="ECO:0007669"/>
    <property type="project" value="UniProtKB-EC"/>
</dbReference>
<dbReference type="InterPro" id="IPR050344">
    <property type="entry name" value="Peptidase_M1_aminopeptidases"/>
</dbReference>
<dbReference type="GO" id="GO:0043171">
    <property type="term" value="P:peptide catabolic process"/>
    <property type="evidence" value="ECO:0007669"/>
    <property type="project" value="TreeGrafter"/>
</dbReference>
<feature type="chain" id="PRO_5012951919" description="Aminopeptidase N" evidence="12">
    <location>
        <begin position="23"/>
        <end position="829"/>
    </location>
</feature>
<dbReference type="SUPFAM" id="SSF48371">
    <property type="entry name" value="ARM repeat"/>
    <property type="match status" value="1"/>
</dbReference>
<keyword evidence="10" id="KW-0862">Zinc</keyword>
<dbReference type="Proteomes" id="UP000184474">
    <property type="component" value="Unassembled WGS sequence"/>
</dbReference>
<evidence type="ECO:0000256" key="3">
    <source>
        <dbReference type="ARBA" id="ARBA00010136"/>
    </source>
</evidence>
<dbReference type="GO" id="GO:0005615">
    <property type="term" value="C:extracellular space"/>
    <property type="evidence" value="ECO:0007669"/>
    <property type="project" value="TreeGrafter"/>
</dbReference>
<comment type="cofactor">
    <cofactor evidence="2">
        <name>Zn(2+)</name>
        <dbReference type="ChEBI" id="CHEBI:29105"/>
    </cofactor>
</comment>
<dbReference type="InterPro" id="IPR014782">
    <property type="entry name" value="Peptidase_M1_dom"/>
</dbReference>
<evidence type="ECO:0000256" key="12">
    <source>
        <dbReference type="SAM" id="SignalP"/>
    </source>
</evidence>
<evidence type="ECO:0000256" key="5">
    <source>
        <dbReference type="ARBA" id="ARBA00015611"/>
    </source>
</evidence>
<gene>
    <name evidence="15" type="ORF">SAMN04488028_104111</name>
</gene>
<dbReference type="GO" id="GO:0070006">
    <property type="term" value="F:metalloaminopeptidase activity"/>
    <property type="evidence" value="ECO:0007669"/>
    <property type="project" value="TreeGrafter"/>
</dbReference>
<evidence type="ECO:0000256" key="1">
    <source>
        <dbReference type="ARBA" id="ARBA00000098"/>
    </source>
</evidence>
<dbReference type="Pfam" id="PF17900">
    <property type="entry name" value="Peptidase_M1_N"/>
    <property type="match status" value="1"/>
</dbReference>
<keyword evidence="12" id="KW-0732">Signal</keyword>
<evidence type="ECO:0000256" key="7">
    <source>
        <dbReference type="ARBA" id="ARBA00022670"/>
    </source>
</evidence>
<dbReference type="InterPro" id="IPR042097">
    <property type="entry name" value="Aminopeptidase_N-like_N_sf"/>
</dbReference>
<dbReference type="InterPro" id="IPR011989">
    <property type="entry name" value="ARM-like"/>
</dbReference>
<sequence>MRKISFLFIVVLLSIGHVQLFAQETESDTVSQDYAVPVSYRASETRYFDLLHTDLAVSFDWEKERLIGTAKLSLKPYFYAQEDLTLDAKAMAIQSVMLLDSQGGTKKLTYDYDGSEIQIRLDRIYERTDTLELAIDYIAKPNELPAGGSEAITEDKGLYFINADGKDPNKPQQIWTQGETEASSVWFPTIDAPNERCTQSIAMTVQDKFNTLSNGILTSQKDNGDGTRTDRWVLDIPHAPYLFMMSVGEYAVIRDQWRGISVSYHVEKKYEADAQAIFGHTPEMMEFFSEKLGVDYPWPKYDQVVVRDYVSGAMENTTASVFMEGLQVQEKELLDFNWDDIIAHELFHQWFGDYVTCESWSNLTLNEGFASYSEYLWNEYKYGVDEADYNLLNDREAYLDEAEEESKDLIRFYYEDREDMFDTHSYNKGAAVIHMLRNYLGDEAFFAGLNLYLTQNALSSVEINDLRMAFEEVSGEDLNWFFDQWFFFPGHPEIMVSETYENDTLTLLVQQVQGDDSPVYKLPLFVEIWSEGKSANYPIILEEAVETYEFALTKEPELVVFDTERQLLGTVTHAKSPEALAFQMTHSRSFQSRLEVVESLDEITDKKLIQQILTQALQDPHYIIQEFALDYMIEKEIKPKKYQALLDQAYTHESSNVRSYVISYLAETDFEENQDKIVAALDDPSFLVQSTAMTFLLRNGETVSEELVQIFSKETNINVVLAMSEYYLTRTGEASFQWFADKAMVVDDEALYFLLQVYSEKLVNASEVRRKEAVVLYSDIARNHPTYFTRLAAYQGLVLMSDLDGVNDLLDEIKAGEKDERLQAYYEQF</sequence>
<dbReference type="PANTHER" id="PTHR11533:SF174">
    <property type="entry name" value="PUROMYCIN-SENSITIVE AMINOPEPTIDASE-RELATED"/>
    <property type="match status" value="1"/>
</dbReference>
<dbReference type="GO" id="GO:0008270">
    <property type="term" value="F:zinc ion binding"/>
    <property type="evidence" value="ECO:0007669"/>
    <property type="project" value="InterPro"/>
</dbReference>
<accession>A0A1M6RC03</accession>
<keyword evidence="9" id="KW-0378">Hydrolase</keyword>
<dbReference type="CDD" id="cd09603">
    <property type="entry name" value="M1_APN_like"/>
    <property type="match status" value="1"/>
</dbReference>
<evidence type="ECO:0000313" key="16">
    <source>
        <dbReference type="Proteomes" id="UP000184474"/>
    </source>
</evidence>
<evidence type="ECO:0000256" key="8">
    <source>
        <dbReference type="ARBA" id="ARBA00022723"/>
    </source>
</evidence>
<dbReference type="Gene3D" id="2.60.40.1730">
    <property type="entry name" value="tricorn interacting facor f3 domain"/>
    <property type="match status" value="1"/>
</dbReference>
<keyword evidence="7" id="KW-0645">Protease</keyword>
<keyword evidence="16" id="KW-1185">Reference proteome</keyword>
<evidence type="ECO:0000256" key="4">
    <source>
        <dbReference type="ARBA" id="ARBA00012564"/>
    </source>
</evidence>
<evidence type="ECO:0000256" key="10">
    <source>
        <dbReference type="ARBA" id="ARBA00022833"/>
    </source>
</evidence>
<dbReference type="GO" id="GO:0042277">
    <property type="term" value="F:peptide binding"/>
    <property type="evidence" value="ECO:0007669"/>
    <property type="project" value="TreeGrafter"/>
</dbReference>
<keyword evidence="8" id="KW-0479">Metal-binding</keyword>
<dbReference type="Gene3D" id="1.25.10.10">
    <property type="entry name" value="Leucine-rich Repeat Variant"/>
    <property type="match status" value="1"/>
</dbReference>
<comment type="similarity">
    <text evidence="3">Belongs to the peptidase M1 family.</text>
</comment>
<evidence type="ECO:0000259" key="14">
    <source>
        <dbReference type="Pfam" id="PF17900"/>
    </source>
</evidence>
<dbReference type="SUPFAM" id="SSF63737">
    <property type="entry name" value="Leukotriene A4 hydrolase N-terminal domain"/>
    <property type="match status" value="1"/>
</dbReference>